<evidence type="ECO:0000256" key="8">
    <source>
        <dbReference type="SAM" id="SignalP"/>
    </source>
</evidence>
<evidence type="ECO:0000256" key="7">
    <source>
        <dbReference type="SAM" id="Phobius"/>
    </source>
</evidence>
<keyword evidence="5 7" id="KW-1133">Transmembrane helix</keyword>
<dbReference type="Pfam" id="PF00813">
    <property type="entry name" value="FliP"/>
    <property type="match status" value="1"/>
</dbReference>
<reference evidence="9 10" key="1">
    <citation type="submission" date="2018-02" db="EMBL/GenBank/DDBJ databases">
        <title>Comparative genomes isolates from brazilian mangrove.</title>
        <authorList>
            <person name="Araujo J.E."/>
            <person name="Taketani R.G."/>
            <person name="Silva M.C.P."/>
            <person name="Loureco M.V."/>
            <person name="Andreote F.D."/>
        </authorList>
    </citation>
    <scope>NUCLEOTIDE SEQUENCE [LARGE SCALE GENOMIC DNA]</scope>
    <source>
        <strain evidence="9 10">HEX-2 MGV</strain>
    </source>
</reference>
<dbReference type="Proteomes" id="UP000240009">
    <property type="component" value="Unassembled WGS sequence"/>
</dbReference>
<feature type="chain" id="PRO_5015704890" evidence="8">
    <location>
        <begin position="27"/>
        <end position="309"/>
    </location>
</feature>
<dbReference type="GO" id="GO:0005886">
    <property type="term" value="C:plasma membrane"/>
    <property type="evidence" value="ECO:0007669"/>
    <property type="project" value="UniProtKB-SubCell"/>
</dbReference>
<keyword evidence="4 7" id="KW-0812">Transmembrane</keyword>
<keyword evidence="9" id="KW-0969">Cilium</keyword>
<feature type="transmembrane region" description="Helical" evidence="7">
    <location>
        <begin position="73"/>
        <end position="105"/>
    </location>
</feature>
<keyword evidence="6 7" id="KW-0472">Membrane</keyword>
<keyword evidence="9" id="KW-0966">Cell projection</keyword>
<evidence type="ECO:0000256" key="3">
    <source>
        <dbReference type="ARBA" id="ARBA00022475"/>
    </source>
</evidence>
<feature type="transmembrane region" description="Helical" evidence="7">
    <location>
        <begin position="285"/>
        <end position="306"/>
    </location>
</feature>
<evidence type="ECO:0000256" key="1">
    <source>
        <dbReference type="ARBA" id="ARBA00004651"/>
    </source>
</evidence>
<protein>
    <submittedName>
        <fullName evidence="9">Flagellar biosynthetic protein FliP</fullName>
    </submittedName>
</protein>
<feature type="signal peptide" evidence="8">
    <location>
        <begin position="1"/>
        <end position="26"/>
    </location>
</feature>
<comment type="similarity">
    <text evidence="2">Belongs to the FliP/MopC/SpaP family.</text>
</comment>
<evidence type="ECO:0000256" key="6">
    <source>
        <dbReference type="ARBA" id="ARBA00023136"/>
    </source>
</evidence>
<organism evidence="9 10">
    <name type="scientific">Blastopirellula marina</name>
    <dbReference type="NCBI Taxonomy" id="124"/>
    <lineage>
        <taxon>Bacteria</taxon>
        <taxon>Pseudomonadati</taxon>
        <taxon>Planctomycetota</taxon>
        <taxon>Planctomycetia</taxon>
        <taxon>Pirellulales</taxon>
        <taxon>Pirellulaceae</taxon>
        <taxon>Blastopirellula</taxon>
    </lineage>
</organism>
<dbReference type="GO" id="GO:0009306">
    <property type="term" value="P:protein secretion"/>
    <property type="evidence" value="ECO:0007669"/>
    <property type="project" value="InterPro"/>
</dbReference>
<gene>
    <name evidence="9" type="ORF">C5Y96_19945</name>
</gene>
<comment type="caution">
    <text evidence="9">The sequence shown here is derived from an EMBL/GenBank/DDBJ whole genome shotgun (WGS) entry which is preliminary data.</text>
</comment>
<evidence type="ECO:0000313" key="10">
    <source>
        <dbReference type="Proteomes" id="UP000240009"/>
    </source>
</evidence>
<dbReference type="PRINTS" id="PR01302">
    <property type="entry name" value="TYPE3IMPPROT"/>
</dbReference>
<keyword evidence="8" id="KW-0732">Signal</keyword>
<accession>A0A2S8F3R3</accession>
<proteinExistence type="inferred from homology"/>
<name>A0A2S8F3R3_9BACT</name>
<evidence type="ECO:0000256" key="4">
    <source>
        <dbReference type="ARBA" id="ARBA00022692"/>
    </source>
</evidence>
<comment type="subcellular location">
    <subcellularLocation>
        <location evidence="1">Cell membrane</location>
        <topology evidence="1">Multi-pass membrane protein</topology>
    </subcellularLocation>
</comment>
<dbReference type="InterPro" id="IPR005838">
    <property type="entry name" value="T3SS_IM_P"/>
</dbReference>
<dbReference type="OrthoDB" id="9805111at2"/>
<evidence type="ECO:0000256" key="5">
    <source>
        <dbReference type="ARBA" id="ARBA00022989"/>
    </source>
</evidence>
<dbReference type="RefSeq" id="WP_105357009.1">
    <property type="nucleotide sequence ID" value="NZ_PUIA01000064.1"/>
</dbReference>
<dbReference type="PROSITE" id="PS01061">
    <property type="entry name" value="FLIP_2"/>
    <property type="match status" value="1"/>
</dbReference>
<keyword evidence="9" id="KW-0282">Flagellum</keyword>
<dbReference type="PANTHER" id="PTHR30587:SF0">
    <property type="entry name" value="FLAGELLAR BIOSYNTHETIC PROTEIN FLIP"/>
    <property type="match status" value="1"/>
</dbReference>
<evidence type="ECO:0000313" key="9">
    <source>
        <dbReference type="EMBL" id="PQO26757.1"/>
    </source>
</evidence>
<sequence length="309" mass="34533">MQSIRNIAWLWIALAAVAVQPQLAIAQQATSIPESLIESSLDRPIQQEVEDLSDFVKAGPEHWTSPQGLSSTIQIMVLLTVISLAPALLIMTTSFIRITIVLGLLRQAIGTQQLPPSQVITALAMFMTFMVMHPYWQEVYQESIGPYTRQEVNPETGQPFKLFAEEDPVTGVVGPDEAWERGVKPIRQFMAKQIDIAGNSDDVWMFYEFLPKKTRDEIGEPQSYDDVPLQALVPAFMLSELKTAFLIGFQIYLPFLILDIVIASVTISMGMMMLPPVMISLPFKILLFVLVDGWTLIIGMLMQSFAPSL</sequence>
<feature type="transmembrane region" description="Helical" evidence="7">
    <location>
        <begin position="251"/>
        <end position="273"/>
    </location>
</feature>
<keyword evidence="3" id="KW-1003">Cell membrane</keyword>
<evidence type="ECO:0000256" key="2">
    <source>
        <dbReference type="ARBA" id="ARBA00006257"/>
    </source>
</evidence>
<dbReference type="EMBL" id="PUIA01000064">
    <property type="protein sequence ID" value="PQO26757.1"/>
    <property type="molecule type" value="Genomic_DNA"/>
</dbReference>
<dbReference type="AlphaFoldDB" id="A0A2S8F3R3"/>
<dbReference type="PANTHER" id="PTHR30587">
    <property type="entry name" value="FLAGELLAR BIOSYNTHETIC PROTEIN FLIP"/>
    <property type="match status" value="1"/>
</dbReference>